<dbReference type="SUPFAM" id="SSF56235">
    <property type="entry name" value="N-terminal nucleophile aminohydrolases (Ntn hydrolases)"/>
    <property type="match status" value="1"/>
</dbReference>
<feature type="active site" description="For GATase activity" evidence="8">
    <location>
        <position position="2"/>
    </location>
</feature>
<dbReference type="GO" id="GO:0004066">
    <property type="term" value="F:asparagine synthase (glutamine-hydrolyzing) activity"/>
    <property type="evidence" value="ECO:0007669"/>
    <property type="project" value="UniProtKB-EC"/>
</dbReference>
<feature type="domain" description="Glutamine amidotransferase type-2" evidence="10">
    <location>
        <begin position="2"/>
        <end position="218"/>
    </location>
</feature>
<dbReference type="Proteomes" id="UP000297564">
    <property type="component" value="Unassembled WGS sequence"/>
</dbReference>
<dbReference type="GO" id="GO:0006529">
    <property type="term" value="P:asparagine biosynthetic process"/>
    <property type="evidence" value="ECO:0007669"/>
    <property type="project" value="UniProtKB-KW"/>
</dbReference>
<evidence type="ECO:0000256" key="5">
    <source>
        <dbReference type="ARBA" id="ARBA00022840"/>
    </source>
</evidence>
<comment type="pathway">
    <text evidence="1">Amino-acid biosynthesis; L-asparagine biosynthesis; L-asparagine from L-aspartate (L-Gln route): step 1/1.</text>
</comment>
<evidence type="ECO:0000256" key="3">
    <source>
        <dbReference type="ARBA" id="ARBA00012737"/>
    </source>
</evidence>
<dbReference type="InterPro" id="IPR051786">
    <property type="entry name" value="ASN_synthetase/amidase"/>
</dbReference>
<evidence type="ECO:0000313" key="12">
    <source>
        <dbReference type="Proteomes" id="UP000297564"/>
    </source>
</evidence>
<dbReference type="Pfam" id="PF00733">
    <property type="entry name" value="Asn_synthase"/>
    <property type="match status" value="1"/>
</dbReference>
<dbReference type="PANTHER" id="PTHR43284">
    <property type="entry name" value="ASPARAGINE SYNTHETASE (GLUTAMINE-HYDROLYZING)"/>
    <property type="match status" value="1"/>
</dbReference>
<evidence type="ECO:0000259" key="10">
    <source>
        <dbReference type="PROSITE" id="PS51278"/>
    </source>
</evidence>
<evidence type="ECO:0000313" key="11">
    <source>
        <dbReference type="EMBL" id="TFY99676.1"/>
    </source>
</evidence>
<dbReference type="EMBL" id="SMLL01000004">
    <property type="protein sequence ID" value="TFY99676.1"/>
    <property type="molecule type" value="Genomic_DNA"/>
</dbReference>
<feature type="binding site" evidence="9">
    <location>
        <position position="103"/>
    </location>
    <ligand>
        <name>L-glutamine</name>
        <dbReference type="ChEBI" id="CHEBI:58359"/>
    </ligand>
</feature>
<proteinExistence type="inferred from homology"/>
<dbReference type="Gene3D" id="3.60.20.10">
    <property type="entry name" value="Glutamine Phosphoribosylpyrophosphate, subunit 1, domain 1"/>
    <property type="match status" value="1"/>
</dbReference>
<dbReference type="GO" id="GO:0005829">
    <property type="term" value="C:cytosol"/>
    <property type="evidence" value="ECO:0007669"/>
    <property type="project" value="TreeGrafter"/>
</dbReference>
<dbReference type="OrthoDB" id="9763290at2"/>
<dbReference type="NCBIfam" id="TIGR01536">
    <property type="entry name" value="asn_synth_AEB"/>
    <property type="match status" value="1"/>
</dbReference>
<organism evidence="11 12">
    <name type="scientific">Ramlibacter rhizophilus</name>
    <dbReference type="NCBI Taxonomy" id="1781167"/>
    <lineage>
        <taxon>Bacteria</taxon>
        <taxon>Pseudomonadati</taxon>
        <taxon>Pseudomonadota</taxon>
        <taxon>Betaproteobacteria</taxon>
        <taxon>Burkholderiales</taxon>
        <taxon>Comamonadaceae</taxon>
        <taxon>Ramlibacter</taxon>
    </lineage>
</organism>
<dbReference type="InterPro" id="IPR029055">
    <property type="entry name" value="Ntn_hydrolases_N"/>
</dbReference>
<dbReference type="RefSeq" id="WP_135285219.1">
    <property type="nucleotide sequence ID" value="NZ_SMLL01000004.1"/>
</dbReference>
<accession>A0A4Z0BK48</accession>
<keyword evidence="6 8" id="KW-0315">Glutamine amidotransferase</keyword>
<dbReference type="PANTHER" id="PTHR43284:SF1">
    <property type="entry name" value="ASPARAGINE SYNTHETASE"/>
    <property type="match status" value="1"/>
</dbReference>
<dbReference type="AlphaFoldDB" id="A0A4Z0BK48"/>
<protein>
    <recommendedName>
        <fullName evidence="3">asparagine synthase (glutamine-hydrolyzing)</fullName>
        <ecNumber evidence="3">6.3.5.4</ecNumber>
    </recommendedName>
</protein>
<dbReference type="PIRSF" id="PIRSF001589">
    <property type="entry name" value="Asn_synthetase_glu-h"/>
    <property type="match status" value="1"/>
</dbReference>
<evidence type="ECO:0000256" key="4">
    <source>
        <dbReference type="ARBA" id="ARBA00022741"/>
    </source>
</evidence>
<dbReference type="InterPro" id="IPR014729">
    <property type="entry name" value="Rossmann-like_a/b/a_fold"/>
</dbReference>
<dbReference type="Pfam" id="PF13537">
    <property type="entry name" value="GATase_7"/>
    <property type="match status" value="1"/>
</dbReference>
<evidence type="ECO:0000256" key="2">
    <source>
        <dbReference type="ARBA" id="ARBA00005752"/>
    </source>
</evidence>
<sequence length="640" mass="72503">MCGFVALFAPTGSFNADLVIRMRDRLTHRGPDGAGLAIKPCGPLSVGLGHRRLSILDLSDAAAQPMTSSDGTATIVFNGEIYNFIELRDELSREGVAFRTHSDTEVLLAAYRHWGTDCLSHLNGMFAFAIWDEARQELFVARDRFGEKPLFHARLPGGGHAFASEMKALFAHPALAPEVNQKELERFTLGQYLEDTEDTLFAGVQRLAPASALVIDHHGVVARRWRYWIPDYTRVNGPRSMREASEQFLHLFQESIRKRLRSDVPVGTSLSGGLDSSMIVCVLADMRLKGTQFHQNSFSARFDEDPTLSEGDYIDLVAQRAQVQAHAVSPDPVALMEESRRLHWHQEEPFLSASIYLQWCVARLAREHRTTVLLDGQGADELLAGYQFYFPSHQLDLVDQGRWLQLAWTTFRFTSGLRRASLQYADSRRRFNERVALDRQQLQAARRSPPGVSAGPYSIGVPPAQPGMRLRRQIAEALQYNSLPMLLRYADRNAMAFGREGRLPFLDYDLVDWCISLPDSALIQGGWQKYVLRRSGDGILPKQVQWRADKVGYAAPLDVWLRGPLKEWAWQRLDDSTLKSLPHHDVDQLRSLWDQHQRGEGNHSWALWRWISLAEWLQMHRQGIWRDGYDSALAPAAVAA</sequence>
<dbReference type="SUPFAM" id="SSF52402">
    <property type="entry name" value="Adenine nucleotide alpha hydrolases-like"/>
    <property type="match status" value="1"/>
</dbReference>
<gene>
    <name evidence="11" type="primary">asnB</name>
    <name evidence="11" type="ORF">EZ242_11050</name>
</gene>
<evidence type="ECO:0000256" key="9">
    <source>
        <dbReference type="PIRSR" id="PIRSR001589-2"/>
    </source>
</evidence>
<comment type="caution">
    <text evidence="11">The sequence shown here is derived from an EMBL/GenBank/DDBJ whole genome shotgun (WGS) entry which is preliminary data.</text>
</comment>
<dbReference type="Gene3D" id="3.40.50.620">
    <property type="entry name" value="HUPs"/>
    <property type="match status" value="1"/>
</dbReference>
<name>A0A4Z0BK48_9BURK</name>
<dbReference type="CDD" id="cd00712">
    <property type="entry name" value="AsnB"/>
    <property type="match status" value="1"/>
</dbReference>
<evidence type="ECO:0000256" key="1">
    <source>
        <dbReference type="ARBA" id="ARBA00005187"/>
    </source>
</evidence>
<dbReference type="InterPro" id="IPR033738">
    <property type="entry name" value="AsnB_N"/>
</dbReference>
<dbReference type="InterPro" id="IPR017932">
    <property type="entry name" value="GATase_2_dom"/>
</dbReference>
<evidence type="ECO:0000256" key="8">
    <source>
        <dbReference type="PIRSR" id="PIRSR001589-1"/>
    </source>
</evidence>
<keyword evidence="12" id="KW-1185">Reference proteome</keyword>
<evidence type="ECO:0000256" key="6">
    <source>
        <dbReference type="ARBA" id="ARBA00022962"/>
    </source>
</evidence>
<evidence type="ECO:0000256" key="7">
    <source>
        <dbReference type="ARBA" id="ARBA00048741"/>
    </source>
</evidence>
<comment type="catalytic activity">
    <reaction evidence="7">
        <text>L-aspartate + L-glutamine + ATP + H2O = L-asparagine + L-glutamate + AMP + diphosphate + H(+)</text>
        <dbReference type="Rhea" id="RHEA:12228"/>
        <dbReference type="ChEBI" id="CHEBI:15377"/>
        <dbReference type="ChEBI" id="CHEBI:15378"/>
        <dbReference type="ChEBI" id="CHEBI:29985"/>
        <dbReference type="ChEBI" id="CHEBI:29991"/>
        <dbReference type="ChEBI" id="CHEBI:30616"/>
        <dbReference type="ChEBI" id="CHEBI:33019"/>
        <dbReference type="ChEBI" id="CHEBI:58048"/>
        <dbReference type="ChEBI" id="CHEBI:58359"/>
        <dbReference type="ChEBI" id="CHEBI:456215"/>
        <dbReference type="EC" id="6.3.5.4"/>
    </reaction>
</comment>
<keyword evidence="4 9" id="KW-0547">Nucleotide-binding</keyword>
<dbReference type="InterPro" id="IPR006426">
    <property type="entry name" value="Asn_synth_AEB"/>
</dbReference>
<dbReference type="GO" id="GO:0005524">
    <property type="term" value="F:ATP binding"/>
    <property type="evidence" value="ECO:0007669"/>
    <property type="project" value="UniProtKB-KW"/>
</dbReference>
<keyword evidence="8" id="KW-0061">Asparagine biosynthesis</keyword>
<keyword evidence="11" id="KW-0436">Ligase</keyword>
<reference evidence="11 12" key="1">
    <citation type="submission" date="2019-03" db="EMBL/GenBank/DDBJ databases">
        <title>Ramlibacter rhizophilus CCTCC AB2015357, whole genome shotgun sequence.</title>
        <authorList>
            <person name="Zhang X."/>
            <person name="Feng G."/>
            <person name="Zhu H."/>
        </authorList>
    </citation>
    <scope>NUCLEOTIDE SEQUENCE [LARGE SCALE GENOMIC DNA]</scope>
    <source>
        <strain evidence="11 12">CCTCC AB2015357</strain>
    </source>
</reference>
<dbReference type="EC" id="6.3.5.4" evidence="3"/>
<comment type="similarity">
    <text evidence="2">Belongs to the asparagine synthetase family.</text>
</comment>
<dbReference type="InterPro" id="IPR001962">
    <property type="entry name" value="Asn_synthase"/>
</dbReference>
<dbReference type="PROSITE" id="PS51278">
    <property type="entry name" value="GATASE_TYPE_2"/>
    <property type="match status" value="1"/>
</dbReference>
<keyword evidence="8" id="KW-0028">Amino-acid biosynthesis</keyword>
<keyword evidence="5 9" id="KW-0067">ATP-binding</keyword>
<dbReference type="CDD" id="cd01991">
    <property type="entry name" value="Asn_synthase_B_C"/>
    <property type="match status" value="1"/>
</dbReference>